<gene>
    <name evidence="1" type="ORF">BDY19DRAFT_935100</name>
</gene>
<proteinExistence type="predicted"/>
<keyword evidence="2" id="KW-1185">Reference proteome</keyword>
<evidence type="ECO:0000313" key="2">
    <source>
        <dbReference type="Proteomes" id="UP001055072"/>
    </source>
</evidence>
<accession>A0ACB8UB85</accession>
<protein>
    <submittedName>
        <fullName evidence="1">Uncharacterized protein</fullName>
    </submittedName>
</protein>
<reference evidence="1" key="1">
    <citation type="journal article" date="2021" name="Environ. Microbiol.">
        <title>Gene family expansions and transcriptome signatures uncover fungal adaptations to wood decay.</title>
        <authorList>
            <person name="Hage H."/>
            <person name="Miyauchi S."/>
            <person name="Viragh M."/>
            <person name="Drula E."/>
            <person name="Min B."/>
            <person name="Chaduli D."/>
            <person name="Navarro D."/>
            <person name="Favel A."/>
            <person name="Norest M."/>
            <person name="Lesage-Meessen L."/>
            <person name="Balint B."/>
            <person name="Merenyi Z."/>
            <person name="de Eugenio L."/>
            <person name="Morin E."/>
            <person name="Martinez A.T."/>
            <person name="Baldrian P."/>
            <person name="Stursova M."/>
            <person name="Martinez M.J."/>
            <person name="Novotny C."/>
            <person name="Magnuson J.K."/>
            <person name="Spatafora J.W."/>
            <person name="Maurice S."/>
            <person name="Pangilinan J."/>
            <person name="Andreopoulos W."/>
            <person name="LaButti K."/>
            <person name="Hundley H."/>
            <person name="Na H."/>
            <person name="Kuo A."/>
            <person name="Barry K."/>
            <person name="Lipzen A."/>
            <person name="Henrissat B."/>
            <person name="Riley R."/>
            <person name="Ahrendt S."/>
            <person name="Nagy L.G."/>
            <person name="Grigoriev I.V."/>
            <person name="Martin F."/>
            <person name="Rosso M.N."/>
        </authorList>
    </citation>
    <scope>NUCLEOTIDE SEQUENCE</scope>
    <source>
        <strain evidence="1">CBS 384.51</strain>
    </source>
</reference>
<evidence type="ECO:0000313" key="1">
    <source>
        <dbReference type="EMBL" id="KAI0091314.1"/>
    </source>
</evidence>
<organism evidence="1 2">
    <name type="scientific">Irpex rosettiformis</name>
    <dbReference type="NCBI Taxonomy" id="378272"/>
    <lineage>
        <taxon>Eukaryota</taxon>
        <taxon>Fungi</taxon>
        <taxon>Dikarya</taxon>
        <taxon>Basidiomycota</taxon>
        <taxon>Agaricomycotina</taxon>
        <taxon>Agaricomycetes</taxon>
        <taxon>Polyporales</taxon>
        <taxon>Irpicaceae</taxon>
        <taxon>Irpex</taxon>
    </lineage>
</organism>
<dbReference type="EMBL" id="MU274906">
    <property type="protein sequence ID" value="KAI0091314.1"/>
    <property type="molecule type" value="Genomic_DNA"/>
</dbReference>
<name>A0ACB8UB85_9APHY</name>
<sequence length="441" mass="47784">MLNAGRRTQWQNTAYNFSPRNGTYRASSTSHACRAHGGGNSFYMIIVIDRSSAILDDTCAPSWSLQFLDRCRSPRNRARVGLVLPLFHNSTESIPLSVVLEKMWPLPPSLIVLVGLQLSVFVPWGTQGAPVQEGHSGHGSQQATESTSINLEAVEYGRGAFERDDKLTNDIVPSIRFTLPTPAATAIPSRTVKDVSSKEEVFSPANYQNEEMLHINPRQFGTGNTFVPTFPPLSTAHSTASKSLTTSNPFLPTYSFPTYSFPDYTWPTYSYPDYTWPTYSYPDYTWPTYSYPDYTFPTYSYPTPTFDAGGDGGGSSGSNFGGGGGSSFEVPKMKKVNVKTVVGSVVGSVTGFLALVGGIWAGLKRRARDALRRQEQEQQMRETEQRVPFIGGGNASGSGGVSHTPSVSQISSGGGSGMSATGMPHVPQPTMPAGPYVPTQY</sequence>
<dbReference type="Proteomes" id="UP001055072">
    <property type="component" value="Unassembled WGS sequence"/>
</dbReference>
<comment type="caution">
    <text evidence="1">The sequence shown here is derived from an EMBL/GenBank/DDBJ whole genome shotgun (WGS) entry which is preliminary data.</text>
</comment>